<reference evidence="1" key="1">
    <citation type="submission" date="2021-01" db="EMBL/GenBank/DDBJ databases">
        <authorList>
            <consortium name="Genoscope - CEA"/>
            <person name="William W."/>
        </authorList>
    </citation>
    <scope>NUCLEOTIDE SEQUENCE</scope>
</reference>
<protein>
    <submittedName>
        <fullName evidence="1">Uncharacterized protein</fullName>
    </submittedName>
</protein>
<organism evidence="1 2">
    <name type="scientific">Paramecium sonneborni</name>
    <dbReference type="NCBI Taxonomy" id="65129"/>
    <lineage>
        <taxon>Eukaryota</taxon>
        <taxon>Sar</taxon>
        <taxon>Alveolata</taxon>
        <taxon>Ciliophora</taxon>
        <taxon>Intramacronucleata</taxon>
        <taxon>Oligohymenophorea</taxon>
        <taxon>Peniculida</taxon>
        <taxon>Parameciidae</taxon>
        <taxon>Paramecium</taxon>
    </lineage>
</organism>
<comment type="caution">
    <text evidence="1">The sequence shown here is derived from an EMBL/GenBank/DDBJ whole genome shotgun (WGS) entry which is preliminary data.</text>
</comment>
<name>A0A8S1NBQ2_9CILI</name>
<evidence type="ECO:0000313" key="1">
    <source>
        <dbReference type="EMBL" id="CAD8090437.1"/>
    </source>
</evidence>
<sequence length="76" mass="8887">MKGKIYTQGLRSFGSPGFLNSPHISFQSRMSINLFLAMIFRGKSKFFQNLGIFRIVIQEHSFQNSELIHQLDYFLQ</sequence>
<proteinExistence type="predicted"/>
<dbReference type="AlphaFoldDB" id="A0A8S1NBQ2"/>
<dbReference type="Proteomes" id="UP000692954">
    <property type="component" value="Unassembled WGS sequence"/>
</dbReference>
<gene>
    <name evidence="1" type="ORF">PSON_ATCC_30995.1.T0560013</name>
</gene>
<keyword evidence="2" id="KW-1185">Reference proteome</keyword>
<evidence type="ECO:0000313" key="2">
    <source>
        <dbReference type="Proteomes" id="UP000692954"/>
    </source>
</evidence>
<accession>A0A8S1NBQ2</accession>
<dbReference type="EMBL" id="CAJJDN010000056">
    <property type="protein sequence ID" value="CAD8090437.1"/>
    <property type="molecule type" value="Genomic_DNA"/>
</dbReference>